<sequence>MKTLTSVRSVTQTARCVLAQRTPTVCRVQRGGHLQTGSVCQTARSGCLQCVDARHCSRCQSSRKAPLFLQNGQGYSAGQLCLSCAVGCASCEKNATHCLTCNEPLLLHDHQCVQECPPAHIVQDKECHHCPPACQDCNLLGQCTGCEEYHFLHEGLCVPDCPKKFFENNERGECLRCHADCAFCDGPNSNDCNACVHPEAILLNGACLVPCPSSTYKDAVTGECKDGACVDECPAGYYKEESKLRGDLPARVA</sequence>
<name>A0ABV0NRN3_9TELE</name>
<dbReference type="PANTHER" id="PTHR46987">
    <property type="entry name" value="NEUROHYPOPHYSIAL HORMONES, N-TERMINAL DOMAIN CONTAINING PROTEIN"/>
    <property type="match status" value="1"/>
</dbReference>
<dbReference type="EMBL" id="JAHRIO010043119">
    <property type="protein sequence ID" value="MEQ2172887.1"/>
    <property type="molecule type" value="Genomic_DNA"/>
</dbReference>
<dbReference type="SMART" id="SM00261">
    <property type="entry name" value="FU"/>
    <property type="match status" value="3"/>
</dbReference>
<evidence type="ECO:0000313" key="2">
    <source>
        <dbReference type="Proteomes" id="UP001476798"/>
    </source>
</evidence>
<evidence type="ECO:0008006" key="3">
    <source>
        <dbReference type="Google" id="ProtNLM"/>
    </source>
</evidence>
<dbReference type="CDD" id="cd00064">
    <property type="entry name" value="FU"/>
    <property type="match status" value="2"/>
</dbReference>
<dbReference type="SUPFAM" id="SSF57184">
    <property type="entry name" value="Growth factor receptor domain"/>
    <property type="match status" value="2"/>
</dbReference>
<dbReference type="InterPro" id="IPR051514">
    <property type="entry name" value="R-spondin"/>
</dbReference>
<dbReference type="InterPro" id="IPR009030">
    <property type="entry name" value="Growth_fac_rcpt_cys_sf"/>
</dbReference>
<proteinExistence type="predicted"/>
<organism evidence="1 2">
    <name type="scientific">Goodea atripinnis</name>
    <dbReference type="NCBI Taxonomy" id="208336"/>
    <lineage>
        <taxon>Eukaryota</taxon>
        <taxon>Metazoa</taxon>
        <taxon>Chordata</taxon>
        <taxon>Craniata</taxon>
        <taxon>Vertebrata</taxon>
        <taxon>Euteleostomi</taxon>
        <taxon>Actinopterygii</taxon>
        <taxon>Neopterygii</taxon>
        <taxon>Teleostei</taxon>
        <taxon>Neoteleostei</taxon>
        <taxon>Acanthomorphata</taxon>
        <taxon>Ovalentaria</taxon>
        <taxon>Atherinomorphae</taxon>
        <taxon>Cyprinodontiformes</taxon>
        <taxon>Goodeidae</taxon>
        <taxon>Goodea</taxon>
    </lineage>
</organism>
<reference evidence="1 2" key="1">
    <citation type="submission" date="2021-06" db="EMBL/GenBank/DDBJ databases">
        <authorList>
            <person name="Palmer J.M."/>
        </authorList>
    </citation>
    <scope>NUCLEOTIDE SEQUENCE [LARGE SCALE GENOMIC DNA]</scope>
    <source>
        <strain evidence="1 2">GA_2019</strain>
        <tissue evidence="1">Muscle</tissue>
    </source>
</reference>
<dbReference type="PANTHER" id="PTHR46987:SF7">
    <property type="entry name" value="TNFR-CYS DOMAIN-CONTAINING PROTEIN"/>
    <property type="match status" value="1"/>
</dbReference>
<gene>
    <name evidence="1" type="ORF">GOODEAATRI_025977</name>
</gene>
<evidence type="ECO:0000313" key="1">
    <source>
        <dbReference type="EMBL" id="MEQ2172887.1"/>
    </source>
</evidence>
<dbReference type="Gene3D" id="2.10.220.10">
    <property type="entry name" value="Hormone Receptor, Insulin-like Growth Factor Receptor 1, Chain A, domain 2"/>
    <property type="match status" value="3"/>
</dbReference>
<dbReference type="InterPro" id="IPR006212">
    <property type="entry name" value="Furin_repeat"/>
</dbReference>
<keyword evidence="2" id="KW-1185">Reference proteome</keyword>
<comment type="caution">
    <text evidence="1">The sequence shown here is derived from an EMBL/GenBank/DDBJ whole genome shotgun (WGS) entry which is preliminary data.</text>
</comment>
<dbReference type="Proteomes" id="UP001476798">
    <property type="component" value="Unassembled WGS sequence"/>
</dbReference>
<protein>
    <recommendedName>
        <fullName evidence="3">Growth factor receptor domain-containing protein</fullName>
    </recommendedName>
</protein>
<accession>A0ABV0NRN3</accession>